<evidence type="ECO:0000313" key="2">
    <source>
        <dbReference type="Proteomes" id="UP000232883"/>
    </source>
</evidence>
<organism evidence="1 2">
    <name type="scientific">Spirosoma pollinicola</name>
    <dbReference type="NCBI Taxonomy" id="2057025"/>
    <lineage>
        <taxon>Bacteria</taxon>
        <taxon>Pseudomonadati</taxon>
        <taxon>Bacteroidota</taxon>
        <taxon>Cytophagia</taxon>
        <taxon>Cytophagales</taxon>
        <taxon>Cytophagaceae</taxon>
        <taxon>Spirosoma</taxon>
    </lineage>
</organism>
<dbReference type="KEGG" id="spir:CWM47_05855"/>
<name>A0A2K8YUT1_9BACT</name>
<gene>
    <name evidence="1" type="ORF">CWM47_05855</name>
</gene>
<proteinExistence type="predicted"/>
<dbReference type="Proteomes" id="UP000232883">
    <property type="component" value="Chromosome"/>
</dbReference>
<accession>A0A2K8YUT1</accession>
<protein>
    <recommendedName>
        <fullName evidence="3">Gliding motility-associated C-terminal domain-containing protein</fullName>
    </recommendedName>
</protein>
<dbReference type="EMBL" id="CP025096">
    <property type="protein sequence ID" value="AUD01376.1"/>
    <property type="molecule type" value="Genomic_DNA"/>
</dbReference>
<dbReference type="AlphaFoldDB" id="A0A2K8YUT1"/>
<dbReference type="RefSeq" id="WP_100987083.1">
    <property type="nucleotide sequence ID" value="NZ_CP025096.1"/>
</dbReference>
<keyword evidence="2" id="KW-1185">Reference proteome</keyword>
<dbReference type="OrthoDB" id="955534at2"/>
<reference evidence="1 2" key="1">
    <citation type="submission" date="2017-11" db="EMBL/GenBank/DDBJ databases">
        <title>Taxonomic description and genome sequences of Spirosoma HA7 sp. nov., isolated from pollen microhabitat of Corylus avellana.</title>
        <authorList>
            <person name="Ambika Manirajan B."/>
            <person name="Suarez C."/>
            <person name="Ratering S."/>
            <person name="Geissler-Plaum R."/>
            <person name="Cardinale M."/>
            <person name="Sylvia S."/>
        </authorList>
    </citation>
    <scope>NUCLEOTIDE SEQUENCE [LARGE SCALE GENOMIC DNA]</scope>
    <source>
        <strain evidence="1 2">HA7</strain>
    </source>
</reference>
<sequence length="264" mass="29149">MNKIVPVKLTHTINPGWSWLRVCCFSLIGLCVSWGLRAQVADCSSLLTTRVTSITVCTEKAVDQLQVLTTAITPDEIEFVRFDSLQTNPYKGKGGVSVGHVVPLNGKATLRNVNFPPNWDITDRLYYVYARLKFKSANSTCTPFALIRVFIRANPTASLVVKEATCYNAESQNDGQVSITGFDPTDRYEMAINGTFVEHSNPIPTNGVLVGTGSRTGRPTVYTVRVTNSLGCTTDRYITMINARCDCLPMRCVPIVISKTRRGR</sequence>
<evidence type="ECO:0008006" key="3">
    <source>
        <dbReference type="Google" id="ProtNLM"/>
    </source>
</evidence>
<evidence type="ECO:0000313" key="1">
    <source>
        <dbReference type="EMBL" id="AUD01376.1"/>
    </source>
</evidence>